<reference evidence="2 3" key="1">
    <citation type="submission" date="2016-10" db="EMBL/GenBank/DDBJ databases">
        <authorList>
            <person name="de Groot N.N."/>
        </authorList>
    </citation>
    <scope>NUCLEOTIDE SEQUENCE [LARGE SCALE GENOMIC DNA]</scope>
    <source>
        <strain evidence="3">E92,LMG 26720,CCM 7988</strain>
    </source>
</reference>
<dbReference type="SUPFAM" id="SSF55729">
    <property type="entry name" value="Acyl-CoA N-acyltransferases (Nat)"/>
    <property type="match status" value="1"/>
</dbReference>
<dbReference type="STRING" id="1079859.SAMN04515674_110151"/>
<keyword evidence="3" id="KW-1185">Reference proteome</keyword>
<dbReference type="InterPro" id="IPR016181">
    <property type="entry name" value="Acyl_CoA_acyltransferase"/>
</dbReference>
<organism evidence="2 3">
    <name type="scientific">Pseudarcicella hirudinis</name>
    <dbReference type="NCBI Taxonomy" id="1079859"/>
    <lineage>
        <taxon>Bacteria</taxon>
        <taxon>Pseudomonadati</taxon>
        <taxon>Bacteroidota</taxon>
        <taxon>Cytophagia</taxon>
        <taxon>Cytophagales</taxon>
        <taxon>Flectobacillaceae</taxon>
        <taxon>Pseudarcicella</taxon>
    </lineage>
</organism>
<dbReference type="PROSITE" id="PS51186">
    <property type="entry name" value="GNAT"/>
    <property type="match status" value="1"/>
</dbReference>
<dbReference type="Gene3D" id="3.40.630.30">
    <property type="match status" value="1"/>
</dbReference>
<dbReference type="AlphaFoldDB" id="A0A1I5VZB3"/>
<dbReference type="OrthoDB" id="2352823at2"/>
<dbReference type="GO" id="GO:0008080">
    <property type="term" value="F:N-acetyltransferase activity"/>
    <property type="evidence" value="ECO:0007669"/>
    <property type="project" value="TreeGrafter"/>
</dbReference>
<evidence type="ECO:0000259" key="1">
    <source>
        <dbReference type="PROSITE" id="PS51186"/>
    </source>
</evidence>
<proteinExistence type="predicted"/>
<name>A0A1I5VZB3_9BACT</name>
<protein>
    <submittedName>
        <fullName evidence="2">N-acetylglutamate synthase, GNAT family</fullName>
    </submittedName>
</protein>
<dbReference type="InterPro" id="IPR000182">
    <property type="entry name" value="GNAT_dom"/>
</dbReference>
<evidence type="ECO:0000313" key="2">
    <source>
        <dbReference type="EMBL" id="SFQ12801.1"/>
    </source>
</evidence>
<gene>
    <name evidence="2" type="ORF">SAMN04515674_110151</name>
</gene>
<dbReference type="Pfam" id="PF00583">
    <property type="entry name" value="Acetyltransf_1"/>
    <property type="match status" value="1"/>
</dbReference>
<dbReference type="CDD" id="cd04301">
    <property type="entry name" value="NAT_SF"/>
    <property type="match status" value="1"/>
</dbReference>
<dbReference type="RefSeq" id="WP_092018348.1">
    <property type="nucleotide sequence ID" value="NZ_FOXH01000010.1"/>
</dbReference>
<dbReference type="PANTHER" id="PTHR13355">
    <property type="entry name" value="GLUCOSAMINE 6-PHOSPHATE N-ACETYLTRANSFERASE"/>
    <property type="match status" value="1"/>
</dbReference>
<dbReference type="Proteomes" id="UP000199306">
    <property type="component" value="Unassembled WGS sequence"/>
</dbReference>
<dbReference type="EMBL" id="FOXH01000010">
    <property type="protein sequence ID" value="SFQ12801.1"/>
    <property type="molecule type" value="Genomic_DNA"/>
</dbReference>
<accession>A0A1I5VZB3</accession>
<sequence>MISIRKPETASEWELYYNLRFTILREPWGQLKGSEVLTDEDQADHAMAIDEETKEVFGVARMQTNSQEQGQVRCVAVSANAQGKGIGKLLMQYLENIALERGMTEIVLDARENAVAFYKHIGYEIIAESYLLFGEIQHWKMRKVLQ</sequence>
<feature type="domain" description="N-acetyltransferase" evidence="1">
    <location>
        <begin position="2"/>
        <end position="146"/>
    </location>
</feature>
<dbReference type="InterPro" id="IPR039143">
    <property type="entry name" value="GNPNAT1-like"/>
</dbReference>
<evidence type="ECO:0000313" key="3">
    <source>
        <dbReference type="Proteomes" id="UP000199306"/>
    </source>
</evidence>